<evidence type="ECO:0000313" key="3">
    <source>
        <dbReference type="Proteomes" id="UP000292082"/>
    </source>
</evidence>
<evidence type="ECO:0000313" key="1">
    <source>
        <dbReference type="EMBL" id="TBU30970.1"/>
    </source>
</evidence>
<sequence>MSSLATIPQEVLEHIAFFAATDGFLGPPAGITALLSVDRRTHAVLSVSSNPYLWSRIFAFKFDVACPSWRIGEKDRAIGPAEACEEFKLRCTLLKRIRSRTDCLATSYALSPTHRDALRSILWMAYLMMLENDGKNDLQLREYARFDVWLKDFLFHPTGASLAAWSVKIDLWPPNDERSALALWLFWYMLKPDEYISDDDTAFREASSVLKLFALGAHQYPLCQPPWNEFAPPSRARGGASAIKHFGTSVKMAPPAPAPSAILAYLTLANKLSVSWDTIHYMKPPSATPPSLAANASSREWEAEWMRGLHLADTTKPLGTAFSGAFISGSLEGVWEGLFTYTEFTAYAALLSGAPPTVLQRSLVAHHPHLWKLREHHLYASDEPDAPEVWPVSPGNPLRGYIPNGTQISETSEGVFVKEPGRPERVFHRSWASVRNTPAEQRGRLVDVFITGEGHSAWGQFNLVGRIRPCDGFISLSKEYVDGDRGRWLYRGFMVGNAEGNLSGRWRDTLSPPDVLGYEGCFVMSRRR</sequence>
<dbReference type="OMA" id="YEGCFVM"/>
<evidence type="ECO:0008006" key="4">
    <source>
        <dbReference type="Google" id="ProtNLM"/>
    </source>
</evidence>
<accession>A0A4Q9PZB4</accession>
<dbReference type="Proteomes" id="UP000292957">
    <property type="component" value="Unassembled WGS sequence"/>
</dbReference>
<evidence type="ECO:0000313" key="2">
    <source>
        <dbReference type="EMBL" id="TBU59940.1"/>
    </source>
</evidence>
<reference evidence="2 3" key="1">
    <citation type="submission" date="2019-01" db="EMBL/GenBank/DDBJ databases">
        <title>Draft genome sequences of three monokaryotic isolates of the white-rot basidiomycete fungus Dichomitus squalens.</title>
        <authorList>
            <consortium name="DOE Joint Genome Institute"/>
            <person name="Lopez S.C."/>
            <person name="Andreopoulos B."/>
            <person name="Pangilinan J."/>
            <person name="Lipzen A."/>
            <person name="Riley R."/>
            <person name="Ahrendt S."/>
            <person name="Ng V."/>
            <person name="Barry K."/>
            <person name="Daum C."/>
            <person name="Grigoriev I.V."/>
            <person name="Hilden K.S."/>
            <person name="Makela M.R."/>
            <person name="de Vries R.P."/>
        </authorList>
    </citation>
    <scope>NUCLEOTIDE SEQUENCE [LARGE SCALE GENOMIC DNA]</scope>
    <source>
        <strain evidence="2 3">CBS 464.89</strain>
        <strain evidence="1">OM18370.1</strain>
    </source>
</reference>
<keyword evidence="3" id="KW-1185">Reference proteome</keyword>
<proteinExistence type="predicted"/>
<dbReference type="EMBL" id="ML143402">
    <property type="protein sequence ID" value="TBU30970.1"/>
    <property type="molecule type" value="Genomic_DNA"/>
</dbReference>
<organism evidence="2 3">
    <name type="scientific">Dichomitus squalens</name>
    <dbReference type="NCBI Taxonomy" id="114155"/>
    <lineage>
        <taxon>Eukaryota</taxon>
        <taxon>Fungi</taxon>
        <taxon>Dikarya</taxon>
        <taxon>Basidiomycota</taxon>
        <taxon>Agaricomycotina</taxon>
        <taxon>Agaricomycetes</taxon>
        <taxon>Polyporales</taxon>
        <taxon>Polyporaceae</taxon>
        <taxon>Dichomitus</taxon>
    </lineage>
</organism>
<dbReference type="EMBL" id="ML145109">
    <property type="protein sequence ID" value="TBU59940.1"/>
    <property type="molecule type" value="Genomic_DNA"/>
</dbReference>
<protein>
    <recommendedName>
        <fullName evidence="4">F-box domain-containing protein</fullName>
    </recommendedName>
</protein>
<gene>
    <name evidence="2" type="ORF">BD310DRAFT_366119</name>
    <name evidence="1" type="ORF">BD311DRAFT_753562</name>
</gene>
<dbReference type="OrthoDB" id="3263050at2759"/>
<dbReference type="Proteomes" id="UP000292082">
    <property type="component" value="Unassembled WGS sequence"/>
</dbReference>
<name>A0A4Q9PZB4_9APHY</name>
<dbReference type="AlphaFoldDB" id="A0A4Q9PZB4"/>